<dbReference type="RefSeq" id="WP_207821883.1">
    <property type="nucleotide sequence ID" value="NZ_CP062006.1"/>
</dbReference>
<keyword evidence="2" id="KW-1133">Transmembrane helix</keyword>
<keyword evidence="4" id="KW-1185">Reference proteome</keyword>
<feature type="compositionally biased region" description="Basic and acidic residues" evidence="1">
    <location>
        <begin position="1"/>
        <end position="13"/>
    </location>
</feature>
<keyword evidence="2" id="KW-0472">Membrane</keyword>
<feature type="transmembrane region" description="Helical" evidence="2">
    <location>
        <begin position="72"/>
        <end position="90"/>
    </location>
</feature>
<dbReference type="Gene3D" id="1.25.40.10">
    <property type="entry name" value="Tetratricopeptide repeat domain"/>
    <property type="match status" value="2"/>
</dbReference>
<reference evidence="3 4" key="1">
    <citation type="submission" date="2020-09" db="EMBL/GenBank/DDBJ databases">
        <title>Brevundimonas sp. LVF1 isolated from an oligotrophic pond in Goettingen, Germany.</title>
        <authorList>
            <person name="Friedrich I."/>
            <person name="Klassen A."/>
            <person name="Neubauer H."/>
            <person name="Schneider D."/>
            <person name="Hertel R."/>
            <person name="Daniel R."/>
        </authorList>
    </citation>
    <scope>NUCLEOTIDE SEQUENCE [LARGE SCALE GENOMIC DNA]</scope>
    <source>
        <strain evidence="3 4">LVF1</strain>
    </source>
</reference>
<organism evidence="3 4">
    <name type="scientific">Brevundimonas pondensis</name>
    <dbReference type="NCBI Taxonomy" id="2774189"/>
    <lineage>
        <taxon>Bacteria</taxon>
        <taxon>Pseudomonadati</taxon>
        <taxon>Pseudomonadota</taxon>
        <taxon>Alphaproteobacteria</taxon>
        <taxon>Caulobacterales</taxon>
        <taxon>Caulobacteraceae</taxon>
        <taxon>Brevundimonas</taxon>
    </lineage>
</organism>
<sequence length="636" mass="68550">MKVARGGDSKAGELPKAPAAGVPPTTNPIDIALETGRHDPDLESPARRVLQKNERLIEAQTAQLGRQRWRDFIITALGVCVLAGACLLVWDASQAKGVVVEPFAAPPDLVERGLSGPVLAAQMLDKLSRMQAQTESTRAASTYANDWGGDIEIEIPNTGVSIGEVRRYLRAWLGDQTRLSGEVFRLTDGRLAVTTRVGTNPATRGEGAEANLDALLQQGAEAIYAETQPFRYAVWLVQQNRNDEAKAVFQALVAGSDKDERLWGYYGLSNLAETSAERHRNLQAALRLNPRFTPAMFNLAMSLGADGREEQGYTTLGDFVAHAADARRELQSGWAEDMLNQAHLIRAGIVGDTRQASQRAEKGIGLSPWSQGTASAPVAAAVAYAAAHDLPAARRVLQEHGLLAPEAMAKLQMQFGPEFEYQSQFAMSVGDWAAARDHVARVLAASSAFQRGPAQADLSAGNRAVLAAAHARLGQIDEARAAIIPTKLDCAPCVRARGLVEAYAGNGRAADHWLRESVRITPSLPTAHADWAEAYLVRRDPARAILQARLAVEKGPNWAEPRKFWGDALMMQNKPSEAARKYREAVRLAPNWGALHLALGRAQAAGQTEAARGSFSAASRMDLSPADRTAVTSLLN</sequence>
<dbReference type="InterPro" id="IPR011990">
    <property type="entry name" value="TPR-like_helical_dom_sf"/>
</dbReference>
<evidence type="ECO:0000256" key="2">
    <source>
        <dbReference type="SAM" id="Phobius"/>
    </source>
</evidence>
<name>A0ABX7SI39_9CAUL</name>
<evidence type="ECO:0000256" key="1">
    <source>
        <dbReference type="SAM" id="MobiDB-lite"/>
    </source>
</evidence>
<keyword evidence="2" id="KW-0812">Transmembrane</keyword>
<dbReference type="EMBL" id="CP062006">
    <property type="protein sequence ID" value="QTC86480.1"/>
    <property type="molecule type" value="Genomic_DNA"/>
</dbReference>
<evidence type="ECO:0008006" key="5">
    <source>
        <dbReference type="Google" id="ProtNLM"/>
    </source>
</evidence>
<dbReference type="Proteomes" id="UP000663942">
    <property type="component" value="Chromosome"/>
</dbReference>
<evidence type="ECO:0000313" key="4">
    <source>
        <dbReference type="Proteomes" id="UP000663942"/>
    </source>
</evidence>
<protein>
    <recommendedName>
        <fullName evidence="5">Tetratricopeptide repeat protein</fullName>
    </recommendedName>
</protein>
<gene>
    <name evidence="3" type="ORF">IFE19_09910</name>
</gene>
<dbReference type="SUPFAM" id="SSF48452">
    <property type="entry name" value="TPR-like"/>
    <property type="match status" value="1"/>
</dbReference>
<proteinExistence type="predicted"/>
<feature type="region of interest" description="Disordered" evidence="1">
    <location>
        <begin position="1"/>
        <end position="29"/>
    </location>
</feature>
<evidence type="ECO:0000313" key="3">
    <source>
        <dbReference type="EMBL" id="QTC86480.1"/>
    </source>
</evidence>
<accession>A0ABX7SI39</accession>